<proteinExistence type="predicted"/>
<organism evidence="1">
    <name type="scientific">uncultured Caudovirales phage</name>
    <dbReference type="NCBI Taxonomy" id="2100421"/>
    <lineage>
        <taxon>Viruses</taxon>
        <taxon>Duplodnaviria</taxon>
        <taxon>Heunggongvirae</taxon>
        <taxon>Uroviricota</taxon>
        <taxon>Caudoviricetes</taxon>
        <taxon>Peduoviridae</taxon>
        <taxon>Maltschvirus</taxon>
        <taxon>Maltschvirus maltsch</taxon>
    </lineage>
</organism>
<dbReference type="SUPFAM" id="SSF52540">
    <property type="entry name" value="P-loop containing nucleoside triphosphate hydrolases"/>
    <property type="match status" value="1"/>
</dbReference>
<dbReference type="Pfam" id="PF21448">
    <property type="entry name" value="DNMK"/>
    <property type="match status" value="1"/>
</dbReference>
<name>A0A6J5LWB4_9CAUD</name>
<accession>A0A6J5LWB4</accession>
<dbReference type="InterPro" id="IPR027417">
    <property type="entry name" value="P-loop_NTPase"/>
</dbReference>
<dbReference type="Gene3D" id="3.40.50.300">
    <property type="entry name" value="P-loop containing nucleotide triphosphate hydrolases"/>
    <property type="match status" value="1"/>
</dbReference>
<protein>
    <recommendedName>
        <fullName evidence="2">Deoxynucleoside monophosphate kinase</fullName>
    </recommendedName>
</protein>
<dbReference type="InterPro" id="IPR048444">
    <property type="entry name" value="DNMK"/>
</dbReference>
<reference evidence="1" key="1">
    <citation type="submission" date="2020-04" db="EMBL/GenBank/DDBJ databases">
        <authorList>
            <person name="Chiriac C."/>
            <person name="Salcher M."/>
            <person name="Ghai R."/>
            <person name="Kavagutti S V."/>
        </authorList>
    </citation>
    <scope>NUCLEOTIDE SEQUENCE</scope>
</reference>
<gene>
    <name evidence="1" type="ORF">UFOVP344_47</name>
</gene>
<evidence type="ECO:0000313" key="1">
    <source>
        <dbReference type="EMBL" id="CAB4138775.1"/>
    </source>
</evidence>
<sequence length="209" mass="23954">MEKQLELPLNYPDAPRLLGIVAPRMRSGKSEVAYHLLAEHDYDGYHMAGVLKEMIYALVCALRPWYLHTDPWEYVYGIHKETPIAEFGGKSARELMQTLGTDWGRNMVDENIWVTVAASDIKSMLKDQQSVVIDDIRFPNEVEMIKSLGGQIIYVDRPVNADTWKLEDAVLSHESEGRIRREDCDFYLLNDGTLEELRAKIDTIVNTPQ</sequence>
<dbReference type="EMBL" id="LR796349">
    <property type="protein sequence ID" value="CAB4138775.1"/>
    <property type="molecule type" value="Genomic_DNA"/>
</dbReference>
<evidence type="ECO:0008006" key="2">
    <source>
        <dbReference type="Google" id="ProtNLM"/>
    </source>
</evidence>